<dbReference type="EMBL" id="JH000812">
    <property type="protein sequence ID" value="EGV96028.1"/>
    <property type="molecule type" value="Genomic_DNA"/>
</dbReference>
<evidence type="ECO:0000313" key="3">
    <source>
        <dbReference type="Proteomes" id="UP000001075"/>
    </source>
</evidence>
<dbReference type="InParanoid" id="G3HW20"/>
<gene>
    <name evidence="2" type="ORF">I79_015168</name>
</gene>
<feature type="region of interest" description="Disordered" evidence="1">
    <location>
        <begin position="1"/>
        <end position="20"/>
    </location>
</feature>
<evidence type="ECO:0000256" key="1">
    <source>
        <dbReference type="SAM" id="MobiDB-lite"/>
    </source>
</evidence>
<evidence type="ECO:0000313" key="2">
    <source>
        <dbReference type="EMBL" id="EGV96028.1"/>
    </source>
</evidence>
<reference evidence="3" key="1">
    <citation type="journal article" date="2011" name="Nat. Biotechnol.">
        <title>The genomic sequence of the Chinese hamster ovary (CHO)-K1 cell line.</title>
        <authorList>
            <person name="Xu X."/>
            <person name="Nagarajan H."/>
            <person name="Lewis N.E."/>
            <person name="Pan S."/>
            <person name="Cai Z."/>
            <person name="Liu X."/>
            <person name="Chen W."/>
            <person name="Xie M."/>
            <person name="Wang W."/>
            <person name="Hammond S."/>
            <person name="Andersen M.R."/>
            <person name="Neff N."/>
            <person name="Passarelli B."/>
            <person name="Koh W."/>
            <person name="Fan H.C."/>
            <person name="Wang J."/>
            <person name="Gui Y."/>
            <person name="Lee K.H."/>
            <person name="Betenbaugh M.J."/>
            <person name="Quake S.R."/>
            <person name="Famili I."/>
            <person name="Palsson B.O."/>
            <person name="Wang J."/>
        </authorList>
    </citation>
    <scope>NUCLEOTIDE SEQUENCE [LARGE SCALE GENOMIC DNA]</scope>
    <source>
        <strain evidence="3">CHO K1 cell line</strain>
    </source>
</reference>
<proteinExistence type="predicted"/>
<dbReference type="Proteomes" id="UP000001075">
    <property type="component" value="Unassembled WGS sequence"/>
</dbReference>
<organism evidence="2 3">
    <name type="scientific">Cricetulus griseus</name>
    <name type="common">Chinese hamster</name>
    <name type="synonym">Cricetulus barabensis griseus</name>
    <dbReference type="NCBI Taxonomy" id="10029"/>
    <lineage>
        <taxon>Eukaryota</taxon>
        <taxon>Metazoa</taxon>
        <taxon>Chordata</taxon>
        <taxon>Craniata</taxon>
        <taxon>Vertebrata</taxon>
        <taxon>Euteleostomi</taxon>
        <taxon>Mammalia</taxon>
        <taxon>Eutheria</taxon>
        <taxon>Euarchontoglires</taxon>
        <taxon>Glires</taxon>
        <taxon>Rodentia</taxon>
        <taxon>Myomorpha</taxon>
        <taxon>Muroidea</taxon>
        <taxon>Cricetidae</taxon>
        <taxon>Cricetinae</taxon>
        <taxon>Cricetulus</taxon>
    </lineage>
</organism>
<sequence>MWPQLGEETKPGKTAVKGQGNTQVGVEAYAPSIMSCLDICLTQRGYYEKTPFKGCRLRL</sequence>
<dbReference type="AlphaFoldDB" id="G3HW20"/>
<accession>G3HW20</accession>
<protein>
    <submittedName>
        <fullName evidence="2">Uncharacterized protein</fullName>
    </submittedName>
</protein>
<name>G3HW20_CRIGR</name>